<dbReference type="Proteomes" id="UP000019678">
    <property type="component" value="Unassembled WGS sequence"/>
</dbReference>
<reference evidence="1 2" key="1">
    <citation type="submission" date="2013-05" db="EMBL/GenBank/DDBJ databases">
        <title>Genome assembly of Chondromyces apiculatus DSM 436.</title>
        <authorList>
            <person name="Sharma G."/>
            <person name="Khatri I."/>
            <person name="Kaur C."/>
            <person name="Mayilraj S."/>
            <person name="Subramanian S."/>
        </authorList>
    </citation>
    <scope>NUCLEOTIDE SEQUENCE [LARGE SCALE GENOMIC DNA]</scope>
    <source>
        <strain evidence="1 2">DSM 436</strain>
    </source>
</reference>
<name>A0A017T531_9BACT</name>
<dbReference type="EMBL" id="ASRX01000043">
    <property type="protein sequence ID" value="EYF03661.1"/>
    <property type="molecule type" value="Genomic_DNA"/>
</dbReference>
<accession>A0A017T531</accession>
<gene>
    <name evidence="1" type="ORF">CAP_5272</name>
</gene>
<dbReference type="STRING" id="1192034.CAP_5272"/>
<protein>
    <recommendedName>
        <fullName evidence="3">S-adenosyl methyltransferase</fullName>
    </recommendedName>
</protein>
<sequence length="266" mass="29635">MTSSSHPVANPQFPNAARLYDYVLGGTRNFEPDRLAAQQMAKLLPSMPKWIRMLRASLQQFAVRLADEGFTHFIDFGSGLPTEDHIHASAPNARVIYSDKDPDTVAQAHTLLAGNPKVLYLQSDVFDAKTMLASEAVQQFLGGERRVAFGASGLAVFMSEEQLRTFCRDLYDWAAPGSKLFFTYETKDPAKTTPAWEQFVGAFHAMGEPFRLFSLEEYLAMTPPWTVDAHGAMPLAEFLGHPADYMTDADREGLGLEFYAVILEKK</sequence>
<dbReference type="Gene3D" id="3.40.50.150">
    <property type="entry name" value="Vaccinia Virus protein VP39"/>
    <property type="match status" value="1"/>
</dbReference>
<proteinExistence type="predicted"/>
<dbReference type="OrthoDB" id="4134439at2"/>
<dbReference type="RefSeq" id="WP_044245517.1">
    <property type="nucleotide sequence ID" value="NZ_ASRX01000043.1"/>
</dbReference>
<dbReference type="SUPFAM" id="SSF53335">
    <property type="entry name" value="S-adenosyl-L-methionine-dependent methyltransferases"/>
    <property type="match status" value="1"/>
</dbReference>
<dbReference type="AlphaFoldDB" id="A0A017T531"/>
<evidence type="ECO:0000313" key="1">
    <source>
        <dbReference type="EMBL" id="EYF03661.1"/>
    </source>
</evidence>
<keyword evidence="2" id="KW-1185">Reference proteome</keyword>
<evidence type="ECO:0000313" key="2">
    <source>
        <dbReference type="Proteomes" id="UP000019678"/>
    </source>
</evidence>
<organism evidence="1 2">
    <name type="scientific">Chondromyces apiculatus DSM 436</name>
    <dbReference type="NCBI Taxonomy" id="1192034"/>
    <lineage>
        <taxon>Bacteria</taxon>
        <taxon>Pseudomonadati</taxon>
        <taxon>Myxococcota</taxon>
        <taxon>Polyangia</taxon>
        <taxon>Polyangiales</taxon>
        <taxon>Polyangiaceae</taxon>
        <taxon>Chondromyces</taxon>
    </lineage>
</organism>
<dbReference type="PIRSF" id="PIRSF017393">
    <property type="entry name" value="MTase_SAV2177"/>
    <property type="match status" value="1"/>
</dbReference>
<dbReference type="InterPro" id="IPR029063">
    <property type="entry name" value="SAM-dependent_MTases_sf"/>
</dbReference>
<dbReference type="InterPro" id="IPR006764">
    <property type="entry name" value="SAM_dep_MeTrfase_SAV2177_type"/>
</dbReference>
<dbReference type="Pfam" id="PF04672">
    <property type="entry name" value="Methyltransf_19"/>
    <property type="match status" value="1"/>
</dbReference>
<dbReference type="eggNOG" id="COG3315">
    <property type="taxonomic scope" value="Bacteria"/>
</dbReference>
<comment type="caution">
    <text evidence="1">The sequence shown here is derived from an EMBL/GenBank/DDBJ whole genome shotgun (WGS) entry which is preliminary data.</text>
</comment>
<evidence type="ECO:0008006" key="3">
    <source>
        <dbReference type="Google" id="ProtNLM"/>
    </source>
</evidence>